<dbReference type="OrthoDB" id="9789927at2"/>
<feature type="transmembrane region" description="Helical" evidence="6">
    <location>
        <begin position="169"/>
        <end position="187"/>
    </location>
</feature>
<dbReference type="Proteomes" id="UP000095649">
    <property type="component" value="Unassembled WGS sequence"/>
</dbReference>
<keyword evidence="4 6" id="KW-1133">Transmembrane helix</keyword>
<gene>
    <name evidence="7" type="ORF">ERS852582_00900</name>
</gene>
<name>A0A173S8U8_9FIRM</name>
<dbReference type="PANTHER" id="PTHR30482:SF10">
    <property type="entry name" value="HIGH-AFFINITY BRANCHED-CHAIN AMINO ACID TRANSPORT PROTEIN BRAE"/>
    <property type="match status" value="1"/>
</dbReference>
<evidence type="ECO:0000256" key="5">
    <source>
        <dbReference type="ARBA" id="ARBA00023136"/>
    </source>
</evidence>
<sequence>MKTNRKTIKMPVRYLMNAVLVALLFVGLSFLTQNVLSTYQNKVLLTVGINIILAVSLNVATGYLGQLPLGHAGFMAVGAYTCALFTKYSNLPKGVAFVIGLVLAWIMAGLFGVLIGIPALRLTGDYLAILTLGFGEIIRITLNNIDDVLGFKLFYGAKGLKNIPKYSNYWNVFLCVVITCFLIHAMMKSRHGRAVLAIRDNEIAAESCGIQTTYYKVMAFAFSAAFAGLAGGLYACYLGVLDPSTFGFMKSIEILVMVVLGGMGSMLGSILSATVLTILPEATRSFDSYRMVVYSLVLVLLMIFRPGGLLGSYDFSLSRIVEKAMNGELFRKHTEKEAADHE</sequence>
<accession>A0A173S8U8</accession>
<dbReference type="EMBL" id="CYXN01000004">
    <property type="protein sequence ID" value="CUM86763.1"/>
    <property type="molecule type" value="Genomic_DNA"/>
</dbReference>
<dbReference type="GO" id="GO:0015658">
    <property type="term" value="F:branched-chain amino acid transmembrane transporter activity"/>
    <property type="evidence" value="ECO:0007669"/>
    <property type="project" value="InterPro"/>
</dbReference>
<feature type="transmembrane region" description="Helical" evidence="6">
    <location>
        <begin position="43"/>
        <end position="65"/>
    </location>
</feature>
<feature type="transmembrane region" description="Helical" evidence="6">
    <location>
        <begin position="12"/>
        <end position="31"/>
    </location>
</feature>
<feature type="transmembrane region" description="Helical" evidence="6">
    <location>
        <begin position="217"/>
        <end position="240"/>
    </location>
</feature>
<dbReference type="Pfam" id="PF02653">
    <property type="entry name" value="BPD_transp_2"/>
    <property type="match status" value="1"/>
</dbReference>
<evidence type="ECO:0000256" key="2">
    <source>
        <dbReference type="ARBA" id="ARBA00022475"/>
    </source>
</evidence>
<dbReference type="AlphaFoldDB" id="A0A173S8U8"/>
<keyword evidence="3 6" id="KW-0812">Transmembrane</keyword>
<dbReference type="CDD" id="cd06581">
    <property type="entry name" value="TM_PBP1_LivM_like"/>
    <property type="match status" value="1"/>
</dbReference>
<feature type="transmembrane region" description="Helical" evidence="6">
    <location>
        <begin position="252"/>
        <end position="279"/>
    </location>
</feature>
<evidence type="ECO:0000313" key="8">
    <source>
        <dbReference type="Proteomes" id="UP000095649"/>
    </source>
</evidence>
<keyword evidence="2" id="KW-1003">Cell membrane</keyword>
<dbReference type="InterPro" id="IPR001851">
    <property type="entry name" value="ABC_transp_permease"/>
</dbReference>
<dbReference type="PANTHER" id="PTHR30482">
    <property type="entry name" value="HIGH-AFFINITY BRANCHED-CHAIN AMINO ACID TRANSPORT SYSTEM PERMEASE"/>
    <property type="match status" value="1"/>
</dbReference>
<proteinExistence type="predicted"/>
<evidence type="ECO:0000256" key="3">
    <source>
        <dbReference type="ARBA" id="ARBA00022692"/>
    </source>
</evidence>
<protein>
    <submittedName>
        <fullName evidence="7">Leucine/isoleucine/valine transporter permease subunit</fullName>
    </submittedName>
</protein>
<evidence type="ECO:0000313" key="7">
    <source>
        <dbReference type="EMBL" id="CUM86763.1"/>
    </source>
</evidence>
<organism evidence="7 8">
    <name type="scientific">Faecalibacterium prausnitzii</name>
    <dbReference type="NCBI Taxonomy" id="853"/>
    <lineage>
        <taxon>Bacteria</taxon>
        <taxon>Bacillati</taxon>
        <taxon>Bacillota</taxon>
        <taxon>Clostridia</taxon>
        <taxon>Eubacteriales</taxon>
        <taxon>Oscillospiraceae</taxon>
        <taxon>Faecalibacterium</taxon>
    </lineage>
</organism>
<dbReference type="InterPro" id="IPR043428">
    <property type="entry name" value="LivM-like"/>
</dbReference>
<dbReference type="GO" id="GO:0005886">
    <property type="term" value="C:plasma membrane"/>
    <property type="evidence" value="ECO:0007669"/>
    <property type="project" value="UniProtKB-SubCell"/>
</dbReference>
<feature type="transmembrane region" description="Helical" evidence="6">
    <location>
        <begin position="95"/>
        <end position="117"/>
    </location>
</feature>
<evidence type="ECO:0000256" key="6">
    <source>
        <dbReference type="SAM" id="Phobius"/>
    </source>
</evidence>
<dbReference type="RefSeq" id="WP_055185516.1">
    <property type="nucleotide sequence ID" value="NZ_CYXN01000004.1"/>
</dbReference>
<keyword evidence="5 6" id="KW-0472">Membrane</keyword>
<comment type="subcellular location">
    <subcellularLocation>
        <location evidence="1">Cell membrane</location>
        <topology evidence="1">Multi-pass membrane protein</topology>
    </subcellularLocation>
</comment>
<evidence type="ECO:0000256" key="1">
    <source>
        <dbReference type="ARBA" id="ARBA00004651"/>
    </source>
</evidence>
<feature type="transmembrane region" description="Helical" evidence="6">
    <location>
        <begin position="291"/>
        <end position="313"/>
    </location>
</feature>
<evidence type="ECO:0000256" key="4">
    <source>
        <dbReference type="ARBA" id="ARBA00022989"/>
    </source>
</evidence>
<reference evidence="7 8" key="1">
    <citation type="submission" date="2015-09" db="EMBL/GenBank/DDBJ databases">
        <authorList>
            <consortium name="Pathogen Informatics"/>
        </authorList>
    </citation>
    <scope>NUCLEOTIDE SEQUENCE [LARGE SCALE GENOMIC DNA]</scope>
    <source>
        <strain evidence="7 8">2789STDY5834970</strain>
    </source>
</reference>